<organism evidence="1 2">
    <name type="scientific">Mycena metata</name>
    <dbReference type="NCBI Taxonomy" id="1033252"/>
    <lineage>
        <taxon>Eukaryota</taxon>
        <taxon>Fungi</taxon>
        <taxon>Dikarya</taxon>
        <taxon>Basidiomycota</taxon>
        <taxon>Agaricomycotina</taxon>
        <taxon>Agaricomycetes</taxon>
        <taxon>Agaricomycetidae</taxon>
        <taxon>Agaricales</taxon>
        <taxon>Marasmiineae</taxon>
        <taxon>Mycenaceae</taxon>
        <taxon>Mycena</taxon>
    </lineage>
</organism>
<sequence>MTYFTKKKSGRLAMSWIALHVASLASGPAWAIARLRLGRSSGLEIDATIITSSSSRWAATASGSGAPRSGTESVTR</sequence>
<name>A0AAD7NFW9_9AGAR</name>
<dbReference type="Proteomes" id="UP001215598">
    <property type="component" value="Unassembled WGS sequence"/>
</dbReference>
<evidence type="ECO:0000313" key="2">
    <source>
        <dbReference type="Proteomes" id="UP001215598"/>
    </source>
</evidence>
<gene>
    <name evidence="1" type="ORF">B0H16DRAFT_634340</name>
</gene>
<reference evidence="1" key="1">
    <citation type="submission" date="2023-03" db="EMBL/GenBank/DDBJ databases">
        <title>Massive genome expansion in bonnet fungi (Mycena s.s.) driven by repeated elements and novel gene families across ecological guilds.</title>
        <authorList>
            <consortium name="Lawrence Berkeley National Laboratory"/>
            <person name="Harder C.B."/>
            <person name="Miyauchi S."/>
            <person name="Viragh M."/>
            <person name="Kuo A."/>
            <person name="Thoen E."/>
            <person name="Andreopoulos B."/>
            <person name="Lu D."/>
            <person name="Skrede I."/>
            <person name="Drula E."/>
            <person name="Henrissat B."/>
            <person name="Morin E."/>
            <person name="Kohler A."/>
            <person name="Barry K."/>
            <person name="LaButti K."/>
            <person name="Morin E."/>
            <person name="Salamov A."/>
            <person name="Lipzen A."/>
            <person name="Mereny Z."/>
            <person name="Hegedus B."/>
            <person name="Baldrian P."/>
            <person name="Stursova M."/>
            <person name="Weitz H."/>
            <person name="Taylor A."/>
            <person name="Grigoriev I.V."/>
            <person name="Nagy L.G."/>
            <person name="Martin F."/>
            <person name="Kauserud H."/>
        </authorList>
    </citation>
    <scope>NUCLEOTIDE SEQUENCE</scope>
    <source>
        <strain evidence="1">CBHHK182m</strain>
    </source>
</reference>
<evidence type="ECO:0000313" key="1">
    <source>
        <dbReference type="EMBL" id="KAJ7759265.1"/>
    </source>
</evidence>
<accession>A0AAD7NFW9</accession>
<dbReference type="EMBL" id="JARKIB010000040">
    <property type="protein sequence ID" value="KAJ7759265.1"/>
    <property type="molecule type" value="Genomic_DNA"/>
</dbReference>
<keyword evidence="2" id="KW-1185">Reference proteome</keyword>
<dbReference type="AlphaFoldDB" id="A0AAD7NFW9"/>
<proteinExistence type="predicted"/>
<protein>
    <submittedName>
        <fullName evidence="1">Uncharacterized protein</fullName>
    </submittedName>
</protein>
<comment type="caution">
    <text evidence="1">The sequence shown here is derived from an EMBL/GenBank/DDBJ whole genome shotgun (WGS) entry which is preliminary data.</text>
</comment>